<feature type="signal peptide" evidence="1">
    <location>
        <begin position="1"/>
        <end position="30"/>
    </location>
</feature>
<reference evidence="3" key="1">
    <citation type="submission" date="2016-10" db="EMBL/GenBank/DDBJ databases">
        <authorList>
            <person name="Varghese N."/>
            <person name="Submissions S."/>
        </authorList>
    </citation>
    <scope>NUCLEOTIDE SEQUENCE [LARGE SCALE GENOMIC DNA]</scope>
    <source>
        <strain evidence="3">P18</strain>
    </source>
</reference>
<dbReference type="RefSeq" id="WP_074884925.1">
    <property type="nucleotide sequence ID" value="NZ_FOXO01000005.1"/>
</dbReference>
<sequence>MGKFIKVLAGIVLALSMALSGNLMSTNVLAANDAALYISGARFLTALHGQADDNSEIVIALYEKNGEDIAYINDGMSHVYTSYTVSDATIKGIGQVQRYAVEGTLVFNFFMAGDIPCIMLDDGKVFACEYLDSYAVSQLQSYD</sequence>
<keyword evidence="3" id="KW-1185">Reference proteome</keyword>
<name>A0A1I5RZ96_9FIRM</name>
<dbReference type="EMBL" id="FOXO01000005">
    <property type="protein sequence ID" value="SFP63780.1"/>
    <property type="molecule type" value="Genomic_DNA"/>
</dbReference>
<evidence type="ECO:0000313" key="2">
    <source>
        <dbReference type="EMBL" id="SFP63780.1"/>
    </source>
</evidence>
<accession>A0A1I5RZ96</accession>
<feature type="chain" id="PRO_5010166067" evidence="1">
    <location>
        <begin position="31"/>
        <end position="143"/>
    </location>
</feature>
<dbReference type="AlphaFoldDB" id="A0A1I5RZ96"/>
<gene>
    <name evidence="2" type="ORF">SAMN04487928_10539</name>
</gene>
<proteinExistence type="predicted"/>
<evidence type="ECO:0000256" key="1">
    <source>
        <dbReference type="SAM" id="SignalP"/>
    </source>
</evidence>
<evidence type="ECO:0000313" key="3">
    <source>
        <dbReference type="Proteomes" id="UP000182624"/>
    </source>
</evidence>
<dbReference type="OrthoDB" id="2005212at2"/>
<protein>
    <submittedName>
        <fullName evidence="2">Uncharacterized protein</fullName>
    </submittedName>
</protein>
<keyword evidence="1" id="KW-0732">Signal</keyword>
<organism evidence="2 3">
    <name type="scientific">Butyrivibrio proteoclasticus</name>
    <dbReference type="NCBI Taxonomy" id="43305"/>
    <lineage>
        <taxon>Bacteria</taxon>
        <taxon>Bacillati</taxon>
        <taxon>Bacillota</taxon>
        <taxon>Clostridia</taxon>
        <taxon>Lachnospirales</taxon>
        <taxon>Lachnospiraceae</taxon>
        <taxon>Butyrivibrio</taxon>
    </lineage>
</organism>
<dbReference type="Proteomes" id="UP000182624">
    <property type="component" value="Unassembled WGS sequence"/>
</dbReference>